<dbReference type="InterPro" id="IPR023193">
    <property type="entry name" value="EPSP_synthase_CS"/>
</dbReference>
<dbReference type="Pfam" id="PF00275">
    <property type="entry name" value="EPSP_synthase"/>
    <property type="match status" value="1"/>
</dbReference>
<dbReference type="EMBL" id="JNSL01000081">
    <property type="protein sequence ID" value="KGA16569.1"/>
    <property type="molecule type" value="Genomic_DNA"/>
</dbReference>
<dbReference type="UniPathway" id="UPA00053">
    <property type="reaction ID" value="UER00089"/>
</dbReference>
<dbReference type="PROSITE" id="PS00885">
    <property type="entry name" value="EPSP_SYNTHASE_2"/>
    <property type="match status" value="1"/>
</dbReference>
<reference evidence="9" key="1">
    <citation type="submission" date="2014-06" db="EMBL/GenBank/DDBJ databases">
        <title>Key roles for freshwater Actinobacteria revealed by deep metagenomic sequencing.</title>
        <authorList>
            <person name="Ghai R."/>
            <person name="Mizuno C.M."/>
            <person name="Picazo A."/>
            <person name="Camacho A."/>
            <person name="Rodriguez-Valera F."/>
        </authorList>
    </citation>
    <scope>NUCLEOTIDE SEQUENCE</scope>
</reference>
<dbReference type="GO" id="GO:0008652">
    <property type="term" value="P:amino acid biosynthetic process"/>
    <property type="evidence" value="ECO:0007669"/>
    <property type="project" value="UniProtKB-KW"/>
</dbReference>
<gene>
    <name evidence="9" type="ORF">GM51_12275</name>
</gene>
<evidence type="ECO:0000313" key="9">
    <source>
        <dbReference type="EMBL" id="KGA16569.1"/>
    </source>
</evidence>
<organism evidence="9">
    <name type="scientific">freshwater metagenome</name>
    <dbReference type="NCBI Taxonomy" id="449393"/>
    <lineage>
        <taxon>unclassified sequences</taxon>
        <taxon>metagenomes</taxon>
        <taxon>ecological metagenomes</taxon>
    </lineage>
</organism>
<dbReference type="InterPro" id="IPR013792">
    <property type="entry name" value="RNA3'P_cycl/enolpyr_Trfase_a/b"/>
</dbReference>
<evidence type="ECO:0000256" key="6">
    <source>
        <dbReference type="ARBA" id="ARBA00023141"/>
    </source>
</evidence>
<dbReference type="GO" id="GO:0003866">
    <property type="term" value="F:3-phosphoshikimate 1-carboxyvinyltransferase activity"/>
    <property type="evidence" value="ECO:0007669"/>
    <property type="project" value="UniProtKB-EC"/>
</dbReference>
<comment type="caution">
    <text evidence="9">The sequence shown here is derived from an EMBL/GenBank/DDBJ whole genome shotgun (WGS) entry which is preliminary data.</text>
</comment>
<dbReference type="PIRSF" id="PIRSF000505">
    <property type="entry name" value="EPSPS"/>
    <property type="match status" value="1"/>
</dbReference>
<dbReference type="Gene3D" id="3.65.10.10">
    <property type="entry name" value="Enolpyruvate transferase domain"/>
    <property type="match status" value="2"/>
</dbReference>
<proteinExistence type="inferred from homology"/>
<evidence type="ECO:0000256" key="3">
    <source>
        <dbReference type="ARBA" id="ARBA00012450"/>
    </source>
</evidence>
<keyword evidence="6" id="KW-0057">Aromatic amino acid biosynthesis</keyword>
<evidence type="ECO:0000259" key="8">
    <source>
        <dbReference type="Pfam" id="PF00275"/>
    </source>
</evidence>
<evidence type="ECO:0000256" key="1">
    <source>
        <dbReference type="ARBA" id="ARBA00004811"/>
    </source>
</evidence>
<evidence type="ECO:0000256" key="5">
    <source>
        <dbReference type="ARBA" id="ARBA00022679"/>
    </source>
</evidence>
<dbReference type="SUPFAM" id="SSF55205">
    <property type="entry name" value="EPT/RTPC-like"/>
    <property type="match status" value="1"/>
</dbReference>
<dbReference type="HAMAP" id="MF_00210">
    <property type="entry name" value="EPSP_synth"/>
    <property type="match status" value="1"/>
</dbReference>
<comment type="catalytic activity">
    <reaction evidence="7">
        <text>3-phosphoshikimate + phosphoenolpyruvate = 5-O-(1-carboxyvinyl)-3-phosphoshikimate + phosphate</text>
        <dbReference type="Rhea" id="RHEA:21256"/>
        <dbReference type="ChEBI" id="CHEBI:43474"/>
        <dbReference type="ChEBI" id="CHEBI:57701"/>
        <dbReference type="ChEBI" id="CHEBI:58702"/>
        <dbReference type="ChEBI" id="CHEBI:145989"/>
        <dbReference type="EC" id="2.5.1.19"/>
    </reaction>
    <physiologicalReaction direction="left-to-right" evidence="7">
        <dbReference type="Rhea" id="RHEA:21257"/>
    </physiologicalReaction>
</comment>
<dbReference type="InterPro" id="IPR006264">
    <property type="entry name" value="EPSP_synthase"/>
</dbReference>
<keyword evidence="4" id="KW-0028">Amino-acid biosynthesis</keyword>
<keyword evidence="5" id="KW-0808">Transferase</keyword>
<feature type="domain" description="Enolpyruvate transferase" evidence="8">
    <location>
        <begin position="15"/>
        <end position="420"/>
    </location>
</feature>
<comment type="similarity">
    <text evidence="2">Belongs to the EPSP synthase family.</text>
</comment>
<evidence type="ECO:0000256" key="2">
    <source>
        <dbReference type="ARBA" id="ARBA00009948"/>
    </source>
</evidence>
<dbReference type="GO" id="GO:0009073">
    <property type="term" value="P:aromatic amino acid family biosynthetic process"/>
    <property type="evidence" value="ECO:0007669"/>
    <property type="project" value="UniProtKB-KW"/>
</dbReference>
<dbReference type="GO" id="GO:0009423">
    <property type="term" value="P:chorismate biosynthetic process"/>
    <property type="evidence" value="ECO:0007669"/>
    <property type="project" value="UniProtKB-UniPathway"/>
</dbReference>
<comment type="pathway">
    <text evidence="1">Metabolic intermediate biosynthesis; chorismate biosynthesis; chorismate from D-erythrose 4-phosphate and phosphoenolpyruvate: step 6/7.</text>
</comment>
<name>A0A094Q3D8_9ZZZZ</name>
<dbReference type="EC" id="2.5.1.19" evidence="3"/>
<protein>
    <recommendedName>
        <fullName evidence="3">3-phosphoshikimate 1-carboxyvinyltransferase</fullName>
        <ecNumber evidence="3">2.5.1.19</ecNumber>
    </recommendedName>
</protein>
<evidence type="ECO:0000256" key="7">
    <source>
        <dbReference type="ARBA" id="ARBA00044633"/>
    </source>
</evidence>
<dbReference type="NCBIfam" id="TIGR01356">
    <property type="entry name" value="aroA"/>
    <property type="match status" value="1"/>
</dbReference>
<evidence type="ECO:0000256" key="4">
    <source>
        <dbReference type="ARBA" id="ARBA00022605"/>
    </source>
</evidence>
<dbReference type="InterPro" id="IPR001986">
    <property type="entry name" value="Enolpyruvate_Tfrase_dom"/>
</dbReference>
<accession>A0A094Q3D8</accession>
<dbReference type="AlphaFoldDB" id="A0A094Q3D8"/>
<dbReference type="CDD" id="cd01556">
    <property type="entry name" value="EPSP_synthase"/>
    <property type="match status" value="1"/>
</dbReference>
<dbReference type="InterPro" id="IPR036968">
    <property type="entry name" value="Enolpyruvate_Tfrase_sf"/>
</dbReference>
<sequence>MSMSDIRRVEKLDHELNAVVSVPGSKSIANRALICAALADGVSEVNGVPDGDDTEAMIECLNLLGARIERTGTTVTFRSAIDLDRKDLLTLDARLAGTTARFLTAVCGLISGPTLITGQKSLLSRPMNDLHQALLSLGVQVEWKGDAGNLPAVVHRGKTSGSTVELPGTISSQFTSALMLISPALPLGLSLSILGEVISQPYIDMTASVMRHFGARVEEGVSKTTISSGGYRGSSFHVEPDASSSSYPLAAAAIVGGSVEIVGLGKESIQGDAKFAELLSRMGCDVEYTQHSVSVRRVKSRQLRGIDVDMRDMSDLVPTLAAIAVYASTPTTIRGVGFIRSKESNRIDDLVHELRSIGVDAIASSDGLIVHPSEVQGGLVETHHDHRLAMAFALIGLGSGGVSISDPTVVKKSWPGYWSMLEGL</sequence>
<dbReference type="PANTHER" id="PTHR21090:SF5">
    <property type="entry name" value="PENTAFUNCTIONAL AROM POLYPEPTIDE"/>
    <property type="match status" value="1"/>
</dbReference>
<dbReference type="PANTHER" id="PTHR21090">
    <property type="entry name" value="AROM/DEHYDROQUINATE SYNTHASE"/>
    <property type="match status" value="1"/>
</dbReference>